<dbReference type="Proteomes" id="UP000426027">
    <property type="component" value="Chromosome"/>
</dbReference>
<proteinExistence type="predicted"/>
<dbReference type="EMBL" id="CP046566">
    <property type="protein sequence ID" value="QGW27804.1"/>
    <property type="molecule type" value="Genomic_DNA"/>
</dbReference>
<keyword evidence="1" id="KW-1133">Transmembrane helix</keyword>
<evidence type="ECO:0000313" key="3">
    <source>
        <dbReference type="Proteomes" id="UP000426027"/>
    </source>
</evidence>
<protein>
    <submittedName>
        <fullName evidence="2">Uncharacterized protein</fullName>
    </submittedName>
</protein>
<name>A0A6I6G6R3_9BACT</name>
<organism evidence="2 3">
    <name type="scientific">Phnomibacter ginsenosidimutans</name>
    <dbReference type="NCBI Taxonomy" id="2676868"/>
    <lineage>
        <taxon>Bacteria</taxon>
        <taxon>Pseudomonadati</taxon>
        <taxon>Bacteroidota</taxon>
        <taxon>Chitinophagia</taxon>
        <taxon>Chitinophagales</taxon>
        <taxon>Chitinophagaceae</taxon>
        <taxon>Phnomibacter</taxon>
    </lineage>
</organism>
<keyword evidence="1" id="KW-0472">Membrane</keyword>
<sequence length="120" mass="13471">MHPDLLNILANTDQPIDNEQLIAYLTGKLSPAESQQVEAQLSAAGIDAEALEGLMMVQDRKRLPAIQHELDMFLKAQTSQPNKRKHKSMQVNWLWLSLATLLLIALAVLAWYAVHFLQGK</sequence>
<dbReference type="KEGG" id="fls:GLV81_06580"/>
<dbReference type="RefSeq" id="WP_157477914.1">
    <property type="nucleotide sequence ID" value="NZ_CP046566.1"/>
</dbReference>
<keyword evidence="3" id="KW-1185">Reference proteome</keyword>
<reference evidence="2 3" key="1">
    <citation type="submission" date="2019-11" db="EMBL/GenBank/DDBJ databases">
        <authorList>
            <person name="Im W.T."/>
        </authorList>
    </citation>
    <scope>NUCLEOTIDE SEQUENCE [LARGE SCALE GENOMIC DNA]</scope>
    <source>
        <strain evidence="2 3">SB-02</strain>
    </source>
</reference>
<keyword evidence="1" id="KW-0812">Transmembrane</keyword>
<feature type="transmembrane region" description="Helical" evidence="1">
    <location>
        <begin position="93"/>
        <end position="114"/>
    </location>
</feature>
<accession>A0A6I6G6R3</accession>
<evidence type="ECO:0000313" key="2">
    <source>
        <dbReference type="EMBL" id="QGW27804.1"/>
    </source>
</evidence>
<evidence type="ECO:0000256" key="1">
    <source>
        <dbReference type="SAM" id="Phobius"/>
    </source>
</evidence>
<gene>
    <name evidence="2" type="ORF">GLV81_06580</name>
</gene>
<dbReference type="AlphaFoldDB" id="A0A6I6G6R3"/>